<accession>A0A7K3QR88</accession>
<comment type="caution">
    <text evidence="1">The sequence shown here is derived from an EMBL/GenBank/DDBJ whole genome shotgun (WGS) entry which is preliminary data.</text>
</comment>
<evidence type="ECO:0000313" key="1">
    <source>
        <dbReference type="EMBL" id="NEB92419.1"/>
    </source>
</evidence>
<dbReference type="RefSeq" id="WP_164188218.1">
    <property type="nucleotide sequence ID" value="NZ_JAAGMR010000145.1"/>
</dbReference>
<dbReference type="AlphaFoldDB" id="A0A7K3QR88"/>
<organism evidence="1 2">
    <name type="scientific">Streptomyces bauhiniae</name>
    <dbReference type="NCBI Taxonomy" id="2340725"/>
    <lineage>
        <taxon>Bacteria</taxon>
        <taxon>Bacillati</taxon>
        <taxon>Actinomycetota</taxon>
        <taxon>Actinomycetes</taxon>
        <taxon>Kitasatosporales</taxon>
        <taxon>Streptomycetaceae</taxon>
        <taxon>Streptomyces</taxon>
    </lineage>
</organism>
<dbReference type="EMBL" id="JAAGMR010000145">
    <property type="protein sequence ID" value="NEB92419.1"/>
    <property type="molecule type" value="Genomic_DNA"/>
</dbReference>
<proteinExistence type="predicted"/>
<reference evidence="1 2" key="1">
    <citation type="submission" date="2020-01" db="EMBL/GenBank/DDBJ databases">
        <title>Insect and environment-associated Actinomycetes.</title>
        <authorList>
            <person name="Currrie C."/>
            <person name="Chevrette M."/>
            <person name="Carlson C."/>
            <person name="Stubbendieck R."/>
            <person name="Wendt-Pienkowski E."/>
        </authorList>
    </citation>
    <scope>NUCLEOTIDE SEQUENCE [LARGE SCALE GENOMIC DNA]</scope>
    <source>
        <strain evidence="1 2">SID7754</strain>
    </source>
</reference>
<gene>
    <name evidence="1" type="ORF">G3I21_11940</name>
</gene>
<dbReference type="Proteomes" id="UP000470520">
    <property type="component" value="Unassembled WGS sequence"/>
</dbReference>
<name>A0A7K3QR88_9ACTN</name>
<protein>
    <submittedName>
        <fullName evidence="1">Uncharacterized protein</fullName>
    </submittedName>
</protein>
<sequence>MSAEQSETTKKIANLQERLHNISALQKHLIEAARDIQEVLLFADHPEVIALNDELDTMYRGQL</sequence>
<evidence type="ECO:0000313" key="2">
    <source>
        <dbReference type="Proteomes" id="UP000470520"/>
    </source>
</evidence>